<evidence type="ECO:0000259" key="4">
    <source>
        <dbReference type="PROSITE" id="PS51393"/>
    </source>
</evidence>
<dbReference type="PRINTS" id="PR00468">
    <property type="entry name" value="PLTLPOXGNASE"/>
</dbReference>
<feature type="domain" description="Lipoxygenase" evidence="4">
    <location>
        <begin position="1"/>
        <end position="105"/>
    </location>
</feature>
<dbReference type="PANTHER" id="PTHR11771">
    <property type="entry name" value="LIPOXYGENASE"/>
    <property type="match status" value="1"/>
</dbReference>
<evidence type="ECO:0000313" key="6">
    <source>
        <dbReference type="Proteomes" id="UP000265520"/>
    </source>
</evidence>
<name>A0A392Q3G3_9FABA</name>
<keyword evidence="3" id="KW-0560">Oxidoreductase</keyword>
<sequence>PKSESRSDSVYLPRDEAFGHLKSSDFLTYGLKAVSQNVVPALESVIFDLNFTPNEFDSFEEVHGLYEGGIKLPTDVLSKISPLPVLKEIFRTDGEQFLKYPPPKV</sequence>
<keyword evidence="6" id="KW-1185">Reference proteome</keyword>
<dbReference type="EMBL" id="LXQA010112505">
    <property type="protein sequence ID" value="MCI18943.1"/>
    <property type="molecule type" value="Genomic_DNA"/>
</dbReference>
<dbReference type="Gene3D" id="4.10.372.10">
    <property type="entry name" value="Lipoxygenase-1, Domain 3"/>
    <property type="match status" value="1"/>
</dbReference>
<dbReference type="InterPro" id="IPR001246">
    <property type="entry name" value="LipOase_plant"/>
</dbReference>
<dbReference type="AlphaFoldDB" id="A0A392Q3G3"/>
<organism evidence="5 6">
    <name type="scientific">Trifolium medium</name>
    <dbReference type="NCBI Taxonomy" id="97028"/>
    <lineage>
        <taxon>Eukaryota</taxon>
        <taxon>Viridiplantae</taxon>
        <taxon>Streptophyta</taxon>
        <taxon>Embryophyta</taxon>
        <taxon>Tracheophyta</taxon>
        <taxon>Spermatophyta</taxon>
        <taxon>Magnoliopsida</taxon>
        <taxon>eudicotyledons</taxon>
        <taxon>Gunneridae</taxon>
        <taxon>Pentapetalae</taxon>
        <taxon>rosids</taxon>
        <taxon>fabids</taxon>
        <taxon>Fabales</taxon>
        <taxon>Fabaceae</taxon>
        <taxon>Papilionoideae</taxon>
        <taxon>50 kb inversion clade</taxon>
        <taxon>NPAAA clade</taxon>
        <taxon>Hologalegina</taxon>
        <taxon>IRL clade</taxon>
        <taxon>Trifolieae</taxon>
        <taxon>Trifolium</taxon>
    </lineage>
</organism>
<comment type="caution">
    <text evidence="5">The sequence shown here is derived from an EMBL/GenBank/DDBJ whole genome shotgun (WGS) entry which is preliminary data.</text>
</comment>
<dbReference type="GO" id="GO:0046872">
    <property type="term" value="F:metal ion binding"/>
    <property type="evidence" value="ECO:0007669"/>
    <property type="project" value="UniProtKB-KW"/>
</dbReference>
<evidence type="ECO:0000256" key="3">
    <source>
        <dbReference type="ARBA" id="ARBA00023002"/>
    </source>
</evidence>
<dbReference type="InterPro" id="IPR000907">
    <property type="entry name" value="LipOase"/>
</dbReference>
<dbReference type="InterPro" id="IPR036226">
    <property type="entry name" value="LipOase_C_sf"/>
</dbReference>
<reference evidence="5 6" key="1">
    <citation type="journal article" date="2018" name="Front. Plant Sci.">
        <title>Red Clover (Trifolium pratense) and Zigzag Clover (T. medium) - A Picture of Genomic Similarities and Differences.</title>
        <authorList>
            <person name="Dluhosova J."/>
            <person name="Istvanek J."/>
            <person name="Nedelnik J."/>
            <person name="Repkova J."/>
        </authorList>
    </citation>
    <scope>NUCLEOTIDE SEQUENCE [LARGE SCALE GENOMIC DNA]</scope>
    <source>
        <strain evidence="6">cv. 10/8</strain>
        <tissue evidence="5">Leaf</tissue>
    </source>
</reference>
<evidence type="ECO:0000313" key="5">
    <source>
        <dbReference type="EMBL" id="MCI18943.1"/>
    </source>
</evidence>
<dbReference type="Pfam" id="PF00305">
    <property type="entry name" value="Lipoxygenase"/>
    <property type="match status" value="1"/>
</dbReference>
<dbReference type="Proteomes" id="UP000265520">
    <property type="component" value="Unassembled WGS sequence"/>
</dbReference>
<evidence type="ECO:0000256" key="2">
    <source>
        <dbReference type="ARBA" id="ARBA00022964"/>
    </source>
</evidence>
<feature type="non-terminal residue" evidence="5">
    <location>
        <position position="105"/>
    </location>
</feature>
<evidence type="ECO:0000256" key="1">
    <source>
        <dbReference type="ARBA" id="ARBA00022723"/>
    </source>
</evidence>
<dbReference type="SUPFAM" id="SSF48484">
    <property type="entry name" value="Lipoxigenase"/>
    <property type="match status" value="1"/>
</dbReference>
<accession>A0A392Q3G3</accession>
<dbReference type="PROSITE" id="PS51393">
    <property type="entry name" value="LIPOXYGENASE_3"/>
    <property type="match status" value="1"/>
</dbReference>
<keyword evidence="2" id="KW-0223">Dioxygenase</keyword>
<dbReference type="GO" id="GO:0016702">
    <property type="term" value="F:oxidoreductase activity, acting on single donors with incorporation of molecular oxygen, incorporation of two atoms of oxygen"/>
    <property type="evidence" value="ECO:0007669"/>
    <property type="project" value="InterPro"/>
</dbReference>
<dbReference type="GO" id="GO:0034440">
    <property type="term" value="P:lipid oxidation"/>
    <property type="evidence" value="ECO:0007669"/>
    <property type="project" value="InterPro"/>
</dbReference>
<keyword evidence="1" id="KW-0479">Metal-binding</keyword>
<proteinExistence type="predicted"/>
<feature type="non-terminal residue" evidence="5">
    <location>
        <position position="1"/>
    </location>
</feature>
<protein>
    <submittedName>
        <fullName evidence="5">Seed lipoxygenase</fullName>
    </submittedName>
</protein>
<dbReference type="InterPro" id="IPR013819">
    <property type="entry name" value="LipOase_C"/>
</dbReference>
<dbReference type="InterPro" id="IPR027433">
    <property type="entry name" value="Lipoxygenase_dom_3"/>
</dbReference>